<accession>A0A0E9T7A3</accession>
<name>A0A0E9T7A3_ANGAN</name>
<reference evidence="1" key="2">
    <citation type="journal article" date="2015" name="Fish Shellfish Immunol.">
        <title>Early steps in the European eel (Anguilla anguilla)-Vibrio vulnificus interaction in the gills: Role of the RtxA13 toxin.</title>
        <authorList>
            <person name="Callol A."/>
            <person name="Pajuelo D."/>
            <person name="Ebbesson L."/>
            <person name="Teles M."/>
            <person name="MacKenzie S."/>
            <person name="Amaro C."/>
        </authorList>
    </citation>
    <scope>NUCLEOTIDE SEQUENCE</scope>
</reference>
<protein>
    <submittedName>
        <fullName evidence="1">Uncharacterized protein</fullName>
    </submittedName>
</protein>
<dbReference type="EMBL" id="GBXM01059934">
    <property type="protein sequence ID" value="JAH48643.1"/>
    <property type="molecule type" value="Transcribed_RNA"/>
</dbReference>
<organism evidence="1">
    <name type="scientific">Anguilla anguilla</name>
    <name type="common">European freshwater eel</name>
    <name type="synonym">Muraena anguilla</name>
    <dbReference type="NCBI Taxonomy" id="7936"/>
    <lineage>
        <taxon>Eukaryota</taxon>
        <taxon>Metazoa</taxon>
        <taxon>Chordata</taxon>
        <taxon>Craniata</taxon>
        <taxon>Vertebrata</taxon>
        <taxon>Euteleostomi</taxon>
        <taxon>Actinopterygii</taxon>
        <taxon>Neopterygii</taxon>
        <taxon>Teleostei</taxon>
        <taxon>Anguilliformes</taxon>
        <taxon>Anguillidae</taxon>
        <taxon>Anguilla</taxon>
    </lineage>
</organism>
<reference evidence="1" key="1">
    <citation type="submission" date="2014-11" db="EMBL/GenBank/DDBJ databases">
        <authorList>
            <person name="Amaro Gonzalez C."/>
        </authorList>
    </citation>
    <scope>NUCLEOTIDE SEQUENCE</scope>
</reference>
<sequence length="12" mass="1455">MCYLNIIRTQSL</sequence>
<evidence type="ECO:0000313" key="1">
    <source>
        <dbReference type="EMBL" id="JAH48643.1"/>
    </source>
</evidence>
<proteinExistence type="predicted"/>